<dbReference type="Proteomes" id="UP001239397">
    <property type="component" value="Chromosome"/>
</dbReference>
<dbReference type="Gene3D" id="1.10.510.10">
    <property type="entry name" value="Transferase(Phosphotransferase) domain 1"/>
    <property type="match status" value="1"/>
</dbReference>
<gene>
    <name evidence="3" type="ORF">QRX60_43090</name>
</gene>
<accession>A0A9Y2JMJ1</accession>
<evidence type="ECO:0000256" key="2">
    <source>
        <dbReference type="SAM" id="Phobius"/>
    </source>
</evidence>
<evidence type="ECO:0000313" key="4">
    <source>
        <dbReference type="Proteomes" id="UP001239397"/>
    </source>
</evidence>
<dbReference type="AlphaFoldDB" id="A0A9Y2JMJ1"/>
<feature type="compositionally biased region" description="Low complexity" evidence="1">
    <location>
        <begin position="300"/>
        <end position="316"/>
    </location>
</feature>
<name>A0A9Y2JMJ1_9PSEU</name>
<proteinExistence type="predicted"/>
<evidence type="ECO:0000313" key="3">
    <source>
        <dbReference type="EMBL" id="WIY00773.1"/>
    </source>
</evidence>
<reference evidence="3 4" key="1">
    <citation type="submission" date="2023-06" db="EMBL/GenBank/DDBJ databases">
        <authorList>
            <person name="Oyuntsetseg B."/>
            <person name="Kim S.B."/>
        </authorList>
    </citation>
    <scope>NUCLEOTIDE SEQUENCE [LARGE SCALE GENOMIC DNA]</scope>
    <source>
        <strain evidence="3 4">4-36</strain>
    </source>
</reference>
<evidence type="ECO:0000256" key="1">
    <source>
        <dbReference type="SAM" id="MobiDB-lite"/>
    </source>
</evidence>
<dbReference type="RefSeq" id="WP_285997235.1">
    <property type="nucleotide sequence ID" value="NZ_CP127295.1"/>
</dbReference>
<organism evidence="3 4">
    <name type="scientific">Amycolatopsis mongoliensis</name>
    <dbReference type="NCBI Taxonomy" id="715475"/>
    <lineage>
        <taxon>Bacteria</taxon>
        <taxon>Bacillati</taxon>
        <taxon>Actinomycetota</taxon>
        <taxon>Actinomycetes</taxon>
        <taxon>Pseudonocardiales</taxon>
        <taxon>Pseudonocardiaceae</taxon>
        <taxon>Amycolatopsis</taxon>
    </lineage>
</organism>
<evidence type="ECO:0008006" key="5">
    <source>
        <dbReference type="Google" id="ProtNLM"/>
    </source>
</evidence>
<dbReference type="KEGG" id="amog:QRX60_43090"/>
<dbReference type="EMBL" id="CP127295">
    <property type="protein sequence ID" value="WIY00773.1"/>
    <property type="molecule type" value="Genomic_DNA"/>
</dbReference>
<sequence length="478" mass="48688">MLVTGTSLADGRYHLSSRCGATRAGAEFWLAHDAADARDVAVTVLTAGPDGHPFGEGARVLEHARLTAAAAEPAVAPVLDVLGPDEEPGGGAVGLVVAAWTPGPEVLEAVRRAPVPPERACRMLLPLATAVDHLHHRGLLAGIDCPQRTKVGPDGALVLAFPGPAPTATQREDVFGLGALLYSLIVGQWPAPGAAECLPDAVPEPLRLAVQLSLGCPGLGEIHTATPLLEAMADFESGALGAEPPAARRVPARSADPTRPVRAGHRTRYSMLTTILAIAVVVLVAGGVTQVSGLFDRAPAGAPEPASSPAPTAVRPRPAPPPAPSSTTPAAPAPVRPDSVTVYSVTGSPDHPREAGLAVDGDPATAWPTDQYREQFPKFAPGVGLLAGFGRPLRVREVDVSSPSAGSVVEIRVAASAPAALADTVPLATATLASGTTRIPVPPGPASAAVLVWLVHLAPGPGGYQDRIQEITYLGDTG</sequence>
<protein>
    <recommendedName>
        <fullName evidence="5">Serine/threonine protein kinase</fullName>
    </recommendedName>
</protein>
<keyword evidence="2" id="KW-1133">Transmembrane helix</keyword>
<feature type="transmembrane region" description="Helical" evidence="2">
    <location>
        <begin position="269"/>
        <end position="288"/>
    </location>
</feature>
<keyword evidence="2" id="KW-0472">Membrane</keyword>
<dbReference type="Gene3D" id="3.30.200.20">
    <property type="entry name" value="Phosphorylase Kinase, domain 1"/>
    <property type="match status" value="1"/>
</dbReference>
<feature type="region of interest" description="Disordered" evidence="1">
    <location>
        <begin position="300"/>
        <end position="368"/>
    </location>
</feature>
<keyword evidence="4" id="KW-1185">Reference proteome</keyword>
<keyword evidence="2" id="KW-0812">Transmembrane</keyword>